<proteinExistence type="predicted"/>
<evidence type="ECO:0008006" key="3">
    <source>
        <dbReference type="Google" id="ProtNLM"/>
    </source>
</evidence>
<comment type="caution">
    <text evidence="1">The sequence shown here is derived from an EMBL/GenBank/DDBJ whole genome shotgun (WGS) entry which is preliminary data.</text>
</comment>
<dbReference type="EMBL" id="PFCB01000003">
    <property type="protein sequence ID" value="PIR74853.1"/>
    <property type="molecule type" value="Genomic_DNA"/>
</dbReference>
<sequence length="52" mass="5987">MLAPRYPALWAIRLYQNTISPDHGPMAKGVFPHGYCPFYPSCSEYGYQSIYK</sequence>
<evidence type="ECO:0000313" key="1">
    <source>
        <dbReference type="EMBL" id="PIR74853.1"/>
    </source>
</evidence>
<dbReference type="InterPro" id="IPR002696">
    <property type="entry name" value="Membr_insert_effic_factor_YidD"/>
</dbReference>
<dbReference type="Proteomes" id="UP000230154">
    <property type="component" value="Unassembled WGS sequence"/>
</dbReference>
<accession>A0A2H0TRR8</accession>
<gene>
    <name evidence="1" type="ORF">COU35_00510</name>
</gene>
<organism evidence="1 2">
    <name type="scientific">Candidatus Magasanikbacteria bacterium CG10_big_fil_rev_8_21_14_0_10_47_10</name>
    <dbReference type="NCBI Taxonomy" id="1974652"/>
    <lineage>
        <taxon>Bacteria</taxon>
        <taxon>Candidatus Magasanikiibacteriota</taxon>
    </lineage>
</organism>
<evidence type="ECO:0000313" key="2">
    <source>
        <dbReference type="Proteomes" id="UP000230154"/>
    </source>
</evidence>
<dbReference type="AlphaFoldDB" id="A0A2H0TRR8"/>
<feature type="non-terminal residue" evidence="1">
    <location>
        <position position="52"/>
    </location>
</feature>
<name>A0A2H0TRR8_9BACT</name>
<reference evidence="2" key="1">
    <citation type="submission" date="2017-09" db="EMBL/GenBank/DDBJ databases">
        <title>Depth-based differentiation of microbial function through sediment-hosted aquifers and enrichment of novel symbionts in the deep terrestrial subsurface.</title>
        <authorList>
            <person name="Probst A.J."/>
            <person name="Ladd B."/>
            <person name="Jarett J.K."/>
            <person name="Geller-Mcgrath D.E."/>
            <person name="Sieber C.M.K."/>
            <person name="Emerson J.B."/>
            <person name="Anantharaman K."/>
            <person name="Thomas B.C."/>
            <person name="Malmstrom R."/>
            <person name="Stieglmeier M."/>
            <person name="Klingl A."/>
            <person name="Woyke T."/>
            <person name="Ryan C.M."/>
            <person name="Banfield J.F."/>
        </authorList>
    </citation>
    <scope>NUCLEOTIDE SEQUENCE [LARGE SCALE GENOMIC DNA]</scope>
</reference>
<protein>
    <recommendedName>
        <fullName evidence="3">Membrane protein insertion efficiency factor YidD</fullName>
    </recommendedName>
</protein>
<dbReference type="Pfam" id="PF01809">
    <property type="entry name" value="YidD"/>
    <property type="match status" value="1"/>
</dbReference>